<dbReference type="PROSITE" id="PS51348">
    <property type="entry name" value="GLYCOSYL_HYDROL_F22_2"/>
    <property type="match status" value="1"/>
</dbReference>
<keyword evidence="8" id="KW-0422">Lactose biosynthesis</keyword>
<evidence type="ECO:0000256" key="8">
    <source>
        <dbReference type="ARBA" id="ARBA00023091"/>
    </source>
</evidence>
<dbReference type="OMA" id="PEWICTI"/>
<proteinExistence type="inferred from homology"/>
<dbReference type="OrthoDB" id="17373at2759"/>
<dbReference type="Proteomes" id="UP000081671">
    <property type="component" value="Unplaced"/>
</dbReference>
<name>A0A1S3FD93_DIPOR</name>
<dbReference type="GO" id="GO:0005576">
    <property type="term" value="C:extracellular region"/>
    <property type="evidence" value="ECO:0007669"/>
    <property type="project" value="UniProtKB-SubCell"/>
</dbReference>
<evidence type="ECO:0000256" key="12">
    <source>
        <dbReference type="SAM" id="SignalP"/>
    </source>
</evidence>
<dbReference type="GO" id="GO:0050829">
    <property type="term" value="P:defense response to Gram-negative bacterium"/>
    <property type="evidence" value="ECO:0007669"/>
    <property type="project" value="TreeGrafter"/>
</dbReference>
<keyword evidence="6" id="KW-0494">Milk protein</keyword>
<dbReference type="AlphaFoldDB" id="A0A1S3FD93"/>
<dbReference type="SUPFAM" id="SSF53955">
    <property type="entry name" value="Lysozyme-like"/>
    <property type="match status" value="1"/>
</dbReference>
<evidence type="ECO:0000256" key="4">
    <source>
        <dbReference type="ARBA" id="ARBA00022525"/>
    </source>
</evidence>
<gene>
    <name evidence="15" type="primary">Lalba</name>
</gene>
<dbReference type="GeneID" id="105987509"/>
<dbReference type="STRING" id="10020.ENSDORP00000009249"/>
<dbReference type="GO" id="GO:0003796">
    <property type="term" value="F:lysozyme activity"/>
    <property type="evidence" value="ECO:0007669"/>
    <property type="project" value="TreeGrafter"/>
</dbReference>
<organism evidence="14 15">
    <name type="scientific">Dipodomys ordii</name>
    <name type="common">Ord's kangaroo rat</name>
    <dbReference type="NCBI Taxonomy" id="10020"/>
    <lineage>
        <taxon>Eukaryota</taxon>
        <taxon>Metazoa</taxon>
        <taxon>Chordata</taxon>
        <taxon>Craniata</taxon>
        <taxon>Vertebrata</taxon>
        <taxon>Euteleostomi</taxon>
        <taxon>Mammalia</taxon>
        <taxon>Eutheria</taxon>
        <taxon>Euarchontoglires</taxon>
        <taxon>Glires</taxon>
        <taxon>Rodentia</taxon>
        <taxon>Castorimorpha</taxon>
        <taxon>Heteromyidae</taxon>
        <taxon>Dipodomyinae</taxon>
        <taxon>Dipodomys</taxon>
    </lineage>
</organism>
<feature type="domain" description="Glycosyl hydrolases family 22 (GH22)" evidence="13">
    <location>
        <begin position="92"/>
        <end position="110"/>
    </location>
</feature>
<evidence type="ECO:0000313" key="14">
    <source>
        <dbReference type="Proteomes" id="UP000081671"/>
    </source>
</evidence>
<dbReference type="InterPro" id="IPR023346">
    <property type="entry name" value="Lysozyme-like_dom_sf"/>
</dbReference>
<evidence type="ECO:0000256" key="9">
    <source>
        <dbReference type="ARBA" id="ARBA00023157"/>
    </source>
</evidence>
<dbReference type="Pfam" id="PF00062">
    <property type="entry name" value="Lys"/>
    <property type="match status" value="1"/>
</dbReference>
<dbReference type="PANTHER" id="PTHR11407">
    <property type="entry name" value="LYSOZYME C"/>
    <property type="match status" value="1"/>
</dbReference>
<dbReference type="InParanoid" id="A0A1S3FD93"/>
<keyword evidence="4" id="KW-0964">Secreted</keyword>
<sequence>MMSFVLLFLVSILFPAIQAKQLTKCEIPWVLKDLDGYGGITLPEWACIIFHTSGFDTQTIIKNNGSTEYGLFQISNNFWCKSHQIPQSRNICNITCESLLDDNLTDDVKCVQKILDIKGIDYWLAHKALCSEKLEQWRCETL</sequence>
<dbReference type="FunCoup" id="A0A1S3FD93">
    <property type="interactions" value="39"/>
</dbReference>
<evidence type="ECO:0000256" key="2">
    <source>
        <dbReference type="ARBA" id="ARBA00004613"/>
    </source>
</evidence>
<dbReference type="GO" id="GO:0005509">
    <property type="term" value="F:calcium ion binding"/>
    <property type="evidence" value="ECO:0007669"/>
    <property type="project" value="InterPro"/>
</dbReference>
<dbReference type="PRINTS" id="PR00135">
    <property type="entry name" value="LYZLACT"/>
</dbReference>
<accession>A0A1S3FD93</accession>
<dbReference type="Gene3D" id="1.10.530.10">
    <property type="match status" value="1"/>
</dbReference>
<evidence type="ECO:0000256" key="1">
    <source>
        <dbReference type="ARBA" id="ARBA00002592"/>
    </source>
</evidence>
<keyword evidence="14" id="KW-1185">Reference proteome</keyword>
<evidence type="ECO:0000256" key="6">
    <source>
        <dbReference type="ARBA" id="ARBA00022743"/>
    </source>
</evidence>
<keyword evidence="7" id="KW-0106">Calcium</keyword>
<dbReference type="PRINTS" id="PR00136">
    <property type="entry name" value="LACTALBUMIN"/>
</dbReference>
<evidence type="ECO:0000256" key="3">
    <source>
        <dbReference type="ARBA" id="ARBA00017299"/>
    </source>
</evidence>
<evidence type="ECO:0000256" key="5">
    <source>
        <dbReference type="ARBA" id="ARBA00022723"/>
    </source>
</evidence>
<dbReference type="InterPro" id="IPR019799">
    <property type="entry name" value="Glyco_hydro_22_CS"/>
</dbReference>
<evidence type="ECO:0000313" key="15">
    <source>
        <dbReference type="RefSeq" id="XP_012874230.1"/>
    </source>
</evidence>
<dbReference type="PANTHER" id="PTHR11407:SF32">
    <property type="entry name" value="ALPHA-LACTALBUMIN"/>
    <property type="match status" value="1"/>
</dbReference>
<dbReference type="GO" id="GO:0032991">
    <property type="term" value="C:protein-containing complex"/>
    <property type="evidence" value="ECO:0007669"/>
    <property type="project" value="Ensembl"/>
</dbReference>
<comment type="function">
    <text evidence="1">Regulatory subunit of lactose synthase, changes the substrate specificity of galactosyltransferase in the mammary gland making glucose a good acceptor substrate for this enzyme. This enables LS to synthesize lactose, the major carbohydrate component of milk. In other tissues, galactosyltransferase transfers galactose onto the N-acetylglucosamine of the oligosaccharide chains in glycoproteins.</text>
</comment>
<comment type="similarity">
    <text evidence="11">Belongs to the glycosyl hydrolase 22 family.</text>
</comment>
<dbReference type="GO" id="GO:0004461">
    <property type="term" value="F:lactose synthase activity"/>
    <property type="evidence" value="ECO:0007669"/>
    <property type="project" value="Ensembl"/>
</dbReference>
<dbReference type="InterPro" id="IPR000545">
    <property type="entry name" value="Lactalbumin"/>
</dbReference>
<dbReference type="PROSITE" id="PS00128">
    <property type="entry name" value="GLYCOSYL_HYDROL_F22_1"/>
    <property type="match status" value="1"/>
</dbReference>
<dbReference type="FunFam" id="1.10.530.10:FF:000014">
    <property type="entry name" value="Alpha-lactalbumin"/>
    <property type="match status" value="1"/>
</dbReference>
<dbReference type="RefSeq" id="XP_012874230.1">
    <property type="nucleotide sequence ID" value="XM_013018776.1"/>
</dbReference>
<keyword evidence="9" id="KW-1015">Disulfide bond</keyword>
<keyword evidence="12" id="KW-0732">Signal</keyword>
<dbReference type="CDD" id="cd16898">
    <property type="entry name" value="LYZ_LA"/>
    <property type="match status" value="1"/>
</dbReference>
<evidence type="ECO:0000256" key="7">
    <source>
        <dbReference type="ARBA" id="ARBA00022837"/>
    </source>
</evidence>
<feature type="chain" id="PRO_5010360003" description="Alpha-lactalbumin" evidence="12">
    <location>
        <begin position="20"/>
        <end position="142"/>
    </location>
</feature>
<feature type="signal peptide" evidence="12">
    <location>
        <begin position="1"/>
        <end position="19"/>
    </location>
</feature>
<dbReference type="SMART" id="SM00263">
    <property type="entry name" value="LYZ1"/>
    <property type="match status" value="1"/>
</dbReference>
<dbReference type="InterPro" id="IPR001916">
    <property type="entry name" value="Glyco_hydro_22"/>
</dbReference>
<dbReference type="CTD" id="3906"/>
<dbReference type="KEGG" id="dord:105987509"/>
<evidence type="ECO:0000259" key="13">
    <source>
        <dbReference type="PROSITE" id="PS00128"/>
    </source>
</evidence>
<comment type="subcellular location">
    <subcellularLocation>
        <location evidence="2">Secreted</location>
    </subcellularLocation>
</comment>
<protein>
    <recommendedName>
        <fullName evidence="3">Alpha-lactalbumin</fullName>
    </recommendedName>
    <alternativeName>
        <fullName evidence="10">Lactose synthase B protein</fullName>
    </alternativeName>
</protein>
<reference evidence="15" key="1">
    <citation type="submission" date="2025-08" db="UniProtKB">
        <authorList>
            <consortium name="RefSeq"/>
        </authorList>
    </citation>
    <scope>IDENTIFICATION</scope>
    <source>
        <tissue evidence="15">Kidney</tissue>
    </source>
</reference>
<dbReference type="GO" id="GO:0005989">
    <property type="term" value="P:lactose biosynthetic process"/>
    <property type="evidence" value="ECO:0007669"/>
    <property type="project" value="UniProtKB-KW"/>
</dbReference>
<evidence type="ECO:0000256" key="11">
    <source>
        <dbReference type="RuleBase" id="RU004440"/>
    </source>
</evidence>
<dbReference type="GO" id="GO:0050830">
    <property type="term" value="P:defense response to Gram-positive bacterium"/>
    <property type="evidence" value="ECO:0007669"/>
    <property type="project" value="TreeGrafter"/>
</dbReference>
<keyword evidence="5" id="KW-0479">Metal-binding</keyword>
<evidence type="ECO:0000256" key="10">
    <source>
        <dbReference type="ARBA" id="ARBA00031746"/>
    </source>
</evidence>